<sequence>MCRFVTVLNGNVIVFYNINNIFSGFYCIHLNSLIISKLKARVKFTLPHYGRYYTV</sequence>
<dbReference type="EMBL" id="CBWK010000111">
    <property type="protein sequence ID" value="CDL07862.1"/>
    <property type="molecule type" value="Genomic_DNA"/>
</dbReference>
<proteinExistence type="predicted"/>
<evidence type="ECO:0000256" key="1">
    <source>
        <dbReference type="SAM" id="Phobius"/>
    </source>
</evidence>
<keyword evidence="1" id="KW-0472">Membrane</keyword>
<keyword evidence="1" id="KW-0812">Transmembrane</keyword>
<evidence type="ECO:0000313" key="3">
    <source>
        <dbReference type="Proteomes" id="UP000019183"/>
    </source>
</evidence>
<name>W1DGI6_KLEPN</name>
<accession>W1DGI6</accession>
<evidence type="ECO:0000313" key="2">
    <source>
        <dbReference type="EMBL" id="CDL07862.1"/>
    </source>
</evidence>
<keyword evidence="1" id="KW-1133">Transmembrane helix</keyword>
<organism evidence="2 3">
    <name type="scientific">Klebsiella pneumoniae IS43</name>
    <dbReference type="NCBI Taxonomy" id="1432552"/>
    <lineage>
        <taxon>Bacteria</taxon>
        <taxon>Pseudomonadati</taxon>
        <taxon>Pseudomonadota</taxon>
        <taxon>Gammaproteobacteria</taxon>
        <taxon>Enterobacterales</taxon>
        <taxon>Enterobacteriaceae</taxon>
        <taxon>Klebsiella/Raoultella group</taxon>
        <taxon>Klebsiella</taxon>
        <taxon>Klebsiella pneumoniae complex</taxon>
    </lineage>
</organism>
<feature type="transmembrane region" description="Helical" evidence="1">
    <location>
        <begin position="13"/>
        <end position="34"/>
    </location>
</feature>
<keyword evidence="3" id="KW-1185">Reference proteome</keyword>
<reference evidence="2" key="1">
    <citation type="submission" date="2013-10" db="EMBL/GenBank/DDBJ databases">
        <title>Antibiotic resistance diversity of beta-lactamase producers in the General Hospital Vienna.</title>
        <authorList>
            <person name="Barisic I."/>
            <person name="Mitteregger D."/>
            <person name="Hirschl A.M."/>
            <person name="Noehammer C."/>
            <person name="Wiesinger-Mayr H."/>
        </authorList>
    </citation>
    <scope>NUCLEOTIDE SEQUENCE [LARGE SCALE GENOMIC DNA]</scope>
    <source>
        <strain evidence="2">IS43</strain>
    </source>
</reference>
<comment type="caution">
    <text evidence="2">The sequence shown here is derived from an EMBL/GenBank/DDBJ whole genome shotgun (WGS) entry which is preliminary data.</text>
</comment>
<protein>
    <submittedName>
        <fullName evidence="2">Uncharacterized protein</fullName>
    </submittedName>
</protein>
<dbReference type="AlphaFoldDB" id="W1DGI6"/>
<dbReference type="Proteomes" id="UP000019183">
    <property type="component" value="Unassembled WGS sequence"/>
</dbReference>